<protein>
    <submittedName>
        <fullName evidence="2">Uncharacterized protein</fullName>
    </submittedName>
</protein>
<keyword evidence="3" id="KW-1185">Reference proteome</keyword>
<gene>
    <name evidence="2" type="ORF">TNCV_4990051</name>
</gene>
<organism evidence="2 3">
    <name type="scientific">Trichonephila clavipes</name>
    <name type="common">Golden silk orbweaver</name>
    <name type="synonym">Nephila clavipes</name>
    <dbReference type="NCBI Taxonomy" id="2585209"/>
    <lineage>
        <taxon>Eukaryota</taxon>
        <taxon>Metazoa</taxon>
        <taxon>Ecdysozoa</taxon>
        <taxon>Arthropoda</taxon>
        <taxon>Chelicerata</taxon>
        <taxon>Arachnida</taxon>
        <taxon>Araneae</taxon>
        <taxon>Araneomorphae</taxon>
        <taxon>Entelegynae</taxon>
        <taxon>Araneoidea</taxon>
        <taxon>Nephilidae</taxon>
        <taxon>Trichonephila</taxon>
    </lineage>
</organism>
<accession>A0A8X6WBY4</accession>
<feature type="compositionally biased region" description="Polar residues" evidence="1">
    <location>
        <begin position="34"/>
        <end position="45"/>
    </location>
</feature>
<sequence>MASTKSMPRRQIRERYEQMSYETSPSKPYLGSDGQPSLINPGSRRSNSLVGKFMASNLTESVDLNSFGESKLTIRKSGKVQLIRAPVRPP</sequence>
<dbReference type="AlphaFoldDB" id="A0A8X6WBY4"/>
<dbReference type="Proteomes" id="UP000887159">
    <property type="component" value="Unassembled WGS sequence"/>
</dbReference>
<feature type="region of interest" description="Disordered" evidence="1">
    <location>
        <begin position="1"/>
        <end position="45"/>
    </location>
</feature>
<evidence type="ECO:0000313" key="3">
    <source>
        <dbReference type="Proteomes" id="UP000887159"/>
    </source>
</evidence>
<name>A0A8X6WBY4_TRICX</name>
<comment type="caution">
    <text evidence="2">The sequence shown here is derived from an EMBL/GenBank/DDBJ whole genome shotgun (WGS) entry which is preliminary data.</text>
</comment>
<reference evidence="2" key="1">
    <citation type="submission" date="2020-08" db="EMBL/GenBank/DDBJ databases">
        <title>Multicomponent nature underlies the extraordinary mechanical properties of spider dragline silk.</title>
        <authorList>
            <person name="Kono N."/>
            <person name="Nakamura H."/>
            <person name="Mori M."/>
            <person name="Yoshida Y."/>
            <person name="Ohtoshi R."/>
            <person name="Malay A.D."/>
            <person name="Moran D.A.P."/>
            <person name="Tomita M."/>
            <person name="Numata K."/>
            <person name="Arakawa K."/>
        </authorList>
    </citation>
    <scope>NUCLEOTIDE SEQUENCE</scope>
</reference>
<evidence type="ECO:0000256" key="1">
    <source>
        <dbReference type="SAM" id="MobiDB-lite"/>
    </source>
</evidence>
<proteinExistence type="predicted"/>
<evidence type="ECO:0000313" key="2">
    <source>
        <dbReference type="EMBL" id="GFY31446.1"/>
    </source>
</evidence>
<dbReference type="EMBL" id="BMAU01021398">
    <property type="protein sequence ID" value="GFY31446.1"/>
    <property type="molecule type" value="Genomic_DNA"/>
</dbReference>